<dbReference type="EMBL" id="BJWI01000006">
    <property type="protein sequence ID" value="GEM01173.1"/>
    <property type="molecule type" value="Genomic_DNA"/>
</dbReference>
<organism evidence="3 4">
    <name type="scientific">Halolactibacillus halophilus</name>
    <dbReference type="NCBI Taxonomy" id="306540"/>
    <lineage>
        <taxon>Bacteria</taxon>
        <taxon>Bacillati</taxon>
        <taxon>Bacillota</taxon>
        <taxon>Bacilli</taxon>
        <taxon>Bacillales</taxon>
        <taxon>Bacillaceae</taxon>
        <taxon>Halolactibacillus</taxon>
    </lineage>
</organism>
<sequence length="73" mass="8046">MATQVTTNSRLQLYFITGADLEGKDIVKTKSFNNVKTDATPEALLVVSNALSSVQQYPLMEIKRNDTSLISPE</sequence>
<gene>
    <name evidence="2" type="ORF">HHA03_07050</name>
    <name evidence="3" type="ORF">SAMN05421839_10846</name>
</gene>
<evidence type="ECO:0000313" key="3">
    <source>
        <dbReference type="EMBL" id="SFP18446.1"/>
    </source>
</evidence>
<proteinExistence type="predicted"/>
<reference evidence="3 4" key="1">
    <citation type="submission" date="2016-10" db="EMBL/GenBank/DDBJ databases">
        <authorList>
            <person name="de Groot N.N."/>
        </authorList>
    </citation>
    <scope>NUCLEOTIDE SEQUENCE [LARGE SCALE GENOMIC DNA]</scope>
    <source>
        <strain evidence="3 4">DSM 17073</strain>
    </source>
</reference>
<dbReference type="InterPro" id="IPR012454">
    <property type="entry name" value="DUF1659"/>
</dbReference>
<evidence type="ECO:0000259" key="1">
    <source>
        <dbReference type="Pfam" id="PF07872"/>
    </source>
</evidence>
<dbReference type="STRING" id="306540.SAMN05421839_10846"/>
<dbReference type="AlphaFoldDB" id="A0A1I5NAS1"/>
<evidence type="ECO:0000313" key="2">
    <source>
        <dbReference type="EMBL" id="GEM01173.1"/>
    </source>
</evidence>
<accession>A0A1I5NAS1</accession>
<dbReference type="OrthoDB" id="48766at2"/>
<dbReference type="Proteomes" id="UP000242243">
    <property type="component" value="Unassembled WGS sequence"/>
</dbReference>
<dbReference type="EMBL" id="FOXC01000008">
    <property type="protein sequence ID" value="SFP18446.1"/>
    <property type="molecule type" value="Genomic_DNA"/>
</dbReference>
<dbReference type="Proteomes" id="UP000321547">
    <property type="component" value="Unassembled WGS sequence"/>
</dbReference>
<keyword evidence="5" id="KW-1185">Reference proteome</keyword>
<dbReference type="RefSeq" id="WP_089830873.1">
    <property type="nucleotide sequence ID" value="NZ_BJWI01000006.1"/>
</dbReference>
<protein>
    <recommendedName>
        <fullName evidence="1">DUF1659 domain-containing protein</fullName>
    </recommendedName>
</protein>
<feature type="domain" description="DUF1659" evidence="1">
    <location>
        <begin position="3"/>
        <end position="71"/>
    </location>
</feature>
<dbReference type="Pfam" id="PF07872">
    <property type="entry name" value="DUF1659"/>
    <property type="match status" value="1"/>
</dbReference>
<name>A0A1I5NAS1_9BACI</name>
<reference evidence="2 5" key="2">
    <citation type="submission" date="2019-07" db="EMBL/GenBank/DDBJ databases">
        <title>Whole genome shotgun sequence of Halolactibacillus halophilus NBRC 100868.</title>
        <authorList>
            <person name="Hosoyama A."/>
            <person name="Uohara A."/>
            <person name="Ohji S."/>
            <person name="Ichikawa N."/>
        </authorList>
    </citation>
    <scope>NUCLEOTIDE SEQUENCE [LARGE SCALE GENOMIC DNA]</scope>
    <source>
        <strain evidence="2 5">NBRC 100868</strain>
    </source>
</reference>
<evidence type="ECO:0000313" key="5">
    <source>
        <dbReference type="Proteomes" id="UP000321547"/>
    </source>
</evidence>
<evidence type="ECO:0000313" key="4">
    <source>
        <dbReference type="Proteomes" id="UP000242243"/>
    </source>
</evidence>